<dbReference type="InterPro" id="IPR002575">
    <property type="entry name" value="Aminoglycoside_PTrfase"/>
</dbReference>
<comment type="caution">
    <text evidence="2">The sequence shown here is derived from an EMBL/GenBank/DDBJ whole genome shotgun (WGS) entry which is preliminary data.</text>
</comment>
<evidence type="ECO:0000259" key="1">
    <source>
        <dbReference type="Pfam" id="PF01636"/>
    </source>
</evidence>
<dbReference type="STRING" id="1798540.A3B74_01945"/>
<dbReference type="Proteomes" id="UP000177165">
    <property type="component" value="Unassembled WGS sequence"/>
</dbReference>
<dbReference type="Pfam" id="PF01636">
    <property type="entry name" value="APH"/>
    <property type="match status" value="1"/>
</dbReference>
<evidence type="ECO:0000313" key="2">
    <source>
        <dbReference type="EMBL" id="OGY78441.1"/>
    </source>
</evidence>
<protein>
    <recommendedName>
        <fullName evidence="1">Aminoglycoside phosphotransferase domain-containing protein</fullName>
    </recommendedName>
</protein>
<dbReference type="AlphaFoldDB" id="A0A1G2ANH1"/>
<accession>A0A1G2ANH1</accession>
<evidence type="ECO:0000313" key="3">
    <source>
        <dbReference type="Proteomes" id="UP000177165"/>
    </source>
</evidence>
<gene>
    <name evidence="2" type="ORF">A3B74_01945</name>
</gene>
<organism evidence="2 3">
    <name type="scientific">Candidatus Kerfeldbacteria bacterium RIFCSPHIGHO2_02_FULL_42_14</name>
    <dbReference type="NCBI Taxonomy" id="1798540"/>
    <lineage>
        <taxon>Bacteria</taxon>
        <taxon>Candidatus Kerfeldiibacteriota</taxon>
    </lineage>
</organism>
<feature type="domain" description="Aminoglycoside phosphotransferase" evidence="1">
    <location>
        <begin position="50"/>
        <end position="272"/>
    </location>
</feature>
<dbReference type="EMBL" id="MHKB01000015">
    <property type="protein sequence ID" value="OGY78441.1"/>
    <property type="molecule type" value="Genomic_DNA"/>
</dbReference>
<dbReference type="SUPFAM" id="SSF56112">
    <property type="entry name" value="Protein kinase-like (PK-like)"/>
    <property type="match status" value="1"/>
</dbReference>
<dbReference type="Gene3D" id="3.90.1200.10">
    <property type="match status" value="1"/>
</dbReference>
<dbReference type="InterPro" id="IPR051678">
    <property type="entry name" value="AGP_Transferase"/>
</dbReference>
<name>A0A1G2ANH1_9BACT</name>
<proteinExistence type="predicted"/>
<dbReference type="PANTHER" id="PTHR21310">
    <property type="entry name" value="AMINOGLYCOSIDE PHOSPHOTRANSFERASE-RELATED-RELATED"/>
    <property type="match status" value="1"/>
</dbReference>
<sequence>MHTHVLNQKSIRKQPGLSERQYTLFEHLGTYIHTILRHYDIHPTRLERLGYGTKSAVVAVYHDEPWVLKISAQEDLESETFFLENAHLHNIPVPRILMSDFTRKIIPFDFIFLSFVHGQPPHVFRKDARLRAGIIFGKYLARIHRIHVDGVGNIRSHVFAHPQHAWRYLLRTSLRRKFDALISPPTSLQQSFLFVSHLLSDHLLTSFTPRLLHGDAGGNNYLIHRDTRNRVYKITFIDPGTWVGGDPMQDLAFTQISWNYPGFAEGVLRGYKRVHKLTQQEQSRFETLRLFNQYWACLVSFSRGRMRWKQMLRVFHALKKNVTHPSLIC</sequence>
<dbReference type="InterPro" id="IPR011009">
    <property type="entry name" value="Kinase-like_dom_sf"/>
</dbReference>
<reference evidence="2 3" key="1">
    <citation type="journal article" date="2016" name="Nat. Commun.">
        <title>Thousands of microbial genomes shed light on interconnected biogeochemical processes in an aquifer system.</title>
        <authorList>
            <person name="Anantharaman K."/>
            <person name="Brown C.T."/>
            <person name="Hug L.A."/>
            <person name="Sharon I."/>
            <person name="Castelle C.J."/>
            <person name="Probst A.J."/>
            <person name="Thomas B.C."/>
            <person name="Singh A."/>
            <person name="Wilkins M.J."/>
            <person name="Karaoz U."/>
            <person name="Brodie E.L."/>
            <person name="Williams K.H."/>
            <person name="Hubbard S.S."/>
            <person name="Banfield J.F."/>
        </authorList>
    </citation>
    <scope>NUCLEOTIDE SEQUENCE [LARGE SCALE GENOMIC DNA]</scope>
</reference>